<dbReference type="OrthoDB" id="2351090at2759"/>
<sequence>MQFISIKIIIIIIALNNIETIIGGTDYFYGKNSWIQSLNDATKWKITGYEDVYSLFELLDYGLKQKVLSIISINECNILASIVSVRNNVFSLHVDYMDGNKNRPVIVIHHIQGENPRFKNEIKIKLGWIIFGPPTNIGFSIQYPLHVCTYVLETAYLTPQIETSPQVENSLRVKNNP</sequence>
<feature type="chain" id="PRO_5034587872" description="DUF7431 domain-containing protein" evidence="1">
    <location>
        <begin position="24"/>
        <end position="177"/>
    </location>
</feature>
<gene>
    <name evidence="3" type="ORF">F8M41_014562</name>
</gene>
<dbReference type="AlphaFoldDB" id="A0A8H4B5K3"/>
<evidence type="ECO:0000313" key="3">
    <source>
        <dbReference type="EMBL" id="KAF0561970.1"/>
    </source>
</evidence>
<dbReference type="Proteomes" id="UP000439903">
    <property type="component" value="Unassembled WGS sequence"/>
</dbReference>
<reference evidence="3 4" key="1">
    <citation type="journal article" date="2019" name="Environ. Microbiol.">
        <title>At the nexus of three kingdoms: the genome of the mycorrhizal fungus Gigaspora margarita provides insights into plant, endobacterial and fungal interactions.</title>
        <authorList>
            <person name="Venice F."/>
            <person name="Ghignone S."/>
            <person name="Salvioli di Fossalunga A."/>
            <person name="Amselem J."/>
            <person name="Novero M."/>
            <person name="Xianan X."/>
            <person name="Sedzielewska Toro K."/>
            <person name="Morin E."/>
            <person name="Lipzen A."/>
            <person name="Grigoriev I.V."/>
            <person name="Henrissat B."/>
            <person name="Martin F.M."/>
            <person name="Bonfante P."/>
        </authorList>
    </citation>
    <scope>NUCLEOTIDE SEQUENCE [LARGE SCALE GENOMIC DNA]</scope>
    <source>
        <strain evidence="3 4">BEG34</strain>
    </source>
</reference>
<proteinExistence type="predicted"/>
<evidence type="ECO:0000313" key="4">
    <source>
        <dbReference type="Proteomes" id="UP000439903"/>
    </source>
</evidence>
<evidence type="ECO:0000256" key="1">
    <source>
        <dbReference type="SAM" id="SignalP"/>
    </source>
</evidence>
<dbReference type="EMBL" id="WTPW01000004">
    <property type="protein sequence ID" value="KAF0561970.1"/>
    <property type="molecule type" value="Genomic_DNA"/>
</dbReference>
<dbReference type="Pfam" id="PF24209">
    <property type="entry name" value="DUF7431"/>
    <property type="match status" value="1"/>
</dbReference>
<organism evidence="3 4">
    <name type="scientific">Gigaspora margarita</name>
    <dbReference type="NCBI Taxonomy" id="4874"/>
    <lineage>
        <taxon>Eukaryota</taxon>
        <taxon>Fungi</taxon>
        <taxon>Fungi incertae sedis</taxon>
        <taxon>Mucoromycota</taxon>
        <taxon>Glomeromycotina</taxon>
        <taxon>Glomeromycetes</taxon>
        <taxon>Diversisporales</taxon>
        <taxon>Gigasporaceae</taxon>
        <taxon>Gigaspora</taxon>
    </lineage>
</organism>
<accession>A0A8H4B5K3</accession>
<dbReference type="InterPro" id="IPR055854">
    <property type="entry name" value="DUF7431"/>
</dbReference>
<keyword evidence="1" id="KW-0732">Signal</keyword>
<evidence type="ECO:0000259" key="2">
    <source>
        <dbReference type="Pfam" id="PF24209"/>
    </source>
</evidence>
<comment type="caution">
    <text evidence="3">The sequence shown here is derived from an EMBL/GenBank/DDBJ whole genome shotgun (WGS) entry which is preliminary data.</text>
</comment>
<keyword evidence="4" id="KW-1185">Reference proteome</keyword>
<feature type="signal peptide" evidence="1">
    <location>
        <begin position="1"/>
        <end position="23"/>
    </location>
</feature>
<name>A0A8H4B5K3_GIGMA</name>
<protein>
    <recommendedName>
        <fullName evidence="2">DUF7431 domain-containing protein</fullName>
    </recommendedName>
</protein>
<feature type="domain" description="DUF7431" evidence="2">
    <location>
        <begin position="52"/>
        <end position="141"/>
    </location>
</feature>